<reference evidence="2" key="1">
    <citation type="journal article" date="2020" name="Nature">
        <title>Giant virus diversity and host interactions through global metagenomics.</title>
        <authorList>
            <person name="Schulz F."/>
            <person name="Roux S."/>
            <person name="Paez-Espino D."/>
            <person name="Jungbluth S."/>
            <person name="Walsh D.A."/>
            <person name="Denef V.J."/>
            <person name="McMahon K.D."/>
            <person name="Konstantinidis K.T."/>
            <person name="Eloe-Fadrosh E.A."/>
            <person name="Kyrpides N.C."/>
            <person name="Woyke T."/>
        </authorList>
    </citation>
    <scope>NUCLEOTIDE SEQUENCE</scope>
    <source>
        <strain evidence="2">GVMAG-S-1035124-57</strain>
    </source>
</reference>
<dbReference type="EMBL" id="MN740632">
    <property type="protein sequence ID" value="QHU36160.1"/>
    <property type="molecule type" value="Genomic_DNA"/>
</dbReference>
<evidence type="ECO:0000313" key="2">
    <source>
        <dbReference type="EMBL" id="QHU36160.1"/>
    </source>
</evidence>
<name>A0A6C0M0J0_9ZZZZ</name>
<feature type="region of interest" description="Disordered" evidence="1">
    <location>
        <begin position="42"/>
        <end position="65"/>
    </location>
</feature>
<proteinExistence type="predicted"/>
<accession>A0A6C0M0J0</accession>
<protein>
    <submittedName>
        <fullName evidence="2">Uncharacterized protein</fullName>
    </submittedName>
</protein>
<organism evidence="2">
    <name type="scientific">viral metagenome</name>
    <dbReference type="NCBI Taxonomy" id="1070528"/>
    <lineage>
        <taxon>unclassified sequences</taxon>
        <taxon>metagenomes</taxon>
        <taxon>organismal metagenomes</taxon>
    </lineage>
</organism>
<sequence length="65" mass="7054">MLFLISDLAFSAAFKIGVWVLKQTYTGVSYVVNAAVAAYGHGTTDQESGSKSESEENDFQCLELD</sequence>
<dbReference type="AlphaFoldDB" id="A0A6C0M0J0"/>
<evidence type="ECO:0000256" key="1">
    <source>
        <dbReference type="SAM" id="MobiDB-lite"/>
    </source>
</evidence>